<keyword evidence="1" id="KW-0472">Membrane</keyword>
<protein>
    <recommendedName>
        <fullName evidence="3">Signal peptidase II</fullName>
    </recommendedName>
</protein>
<feature type="transmembrane region" description="Helical" evidence="1">
    <location>
        <begin position="39"/>
        <end position="56"/>
    </location>
</feature>
<dbReference type="InterPro" id="IPR001872">
    <property type="entry name" value="Peptidase_A8"/>
</dbReference>
<evidence type="ECO:0000256" key="1">
    <source>
        <dbReference type="SAM" id="Phobius"/>
    </source>
</evidence>
<dbReference type="GO" id="GO:0006508">
    <property type="term" value="P:proteolysis"/>
    <property type="evidence" value="ECO:0007669"/>
    <property type="project" value="InterPro"/>
</dbReference>
<accession>A0A3G5AC68</accession>
<organism evidence="2">
    <name type="scientific">Hyperionvirus sp</name>
    <dbReference type="NCBI Taxonomy" id="2487770"/>
    <lineage>
        <taxon>Viruses</taxon>
        <taxon>Varidnaviria</taxon>
        <taxon>Bamfordvirae</taxon>
        <taxon>Nucleocytoviricota</taxon>
        <taxon>Megaviricetes</taxon>
        <taxon>Imitervirales</taxon>
        <taxon>Mimiviridae</taxon>
        <taxon>Klosneuvirinae</taxon>
    </lineage>
</organism>
<proteinExistence type="predicted"/>
<name>A0A3G5AC68_9VIRU</name>
<reference evidence="2" key="1">
    <citation type="submission" date="2018-10" db="EMBL/GenBank/DDBJ databases">
        <title>Hidden diversity of soil giant viruses.</title>
        <authorList>
            <person name="Schulz F."/>
            <person name="Alteio L."/>
            <person name="Goudeau D."/>
            <person name="Ryan E.M."/>
            <person name="Malmstrom R.R."/>
            <person name="Blanchard J."/>
            <person name="Woyke T."/>
        </authorList>
    </citation>
    <scope>NUCLEOTIDE SEQUENCE</scope>
    <source>
        <strain evidence="2">HYV1</strain>
    </source>
</reference>
<dbReference type="PRINTS" id="PR00781">
    <property type="entry name" value="LIPOSIGPTASE"/>
</dbReference>
<dbReference type="EMBL" id="MK072395">
    <property type="protein sequence ID" value="AYV83861.1"/>
    <property type="molecule type" value="Genomic_DNA"/>
</dbReference>
<evidence type="ECO:0008006" key="3">
    <source>
        <dbReference type="Google" id="ProtNLM"/>
    </source>
</evidence>
<dbReference type="GO" id="GO:0016020">
    <property type="term" value="C:membrane"/>
    <property type="evidence" value="ECO:0007669"/>
    <property type="project" value="InterPro"/>
</dbReference>
<dbReference type="GO" id="GO:0004190">
    <property type="term" value="F:aspartic-type endopeptidase activity"/>
    <property type="evidence" value="ECO:0007669"/>
    <property type="project" value="InterPro"/>
</dbReference>
<keyword evidence="1" id="KW-0812">Transmembrane</keyword>
<evidence type="ECO:0000313" key="2">
    <source>
        <dbReference type="EMBL" id="AYV83861.1"/>
    </source>
</evidence>
<feature type="transmembrane region" description="Helical" evidence="1">
    <location>
        <begin position="91"/>
        <end position="110"/>
    </location>
</feature>
<gene>
    <name evidence="2" type="ORF">Hyperionvirus13_3</name>
</gene>
<sequence length="112" mass="13127">MYLWLVNIICLVDFCVRYWVCNKRRNYGFAFGVNYLGKWNLWLHVLGFGLGLMLRRQERFMDAILIGSGYNLLNRIVSGCVIDYIYLFPLWFNLCDVVIVVNMGLLMCGLRG</sequence>
<keyword evidence="1" id="KW-1133">Transmembrane helix</keyword>